<dbReference type="AlphaFoldDB" id="A0A086J096"/>
<evidence type="ECO:0000313" key="3">
    <source>
        <dbReference type="Proteomes" id="UP000054524"/>
    </source>
</evidence>
<evidence type="ECO:0000256" key="1">
    <source>
        <dbReference type="SAM" id="MobiDB-lite"/>
    </source>
</evidence>
<sequence length="231" mass="25862">MPGLQADAKKEETSKKQPHSGVESKKLLLLPVDKAKIQLDVLTYFSESAYYTAFVAFKKEINSTFEPSPLLKEREEIRIFAADGKFLKVLAATQKLLPCLLFNTPGMAFEVIKQDILEDMYIRNRSEGSALVRIEKELSPIVLDHPDLLPNLEDLVSSILFGESSQEEVIIRRDAIFTSINQLLLMSVDYVIQNSIKSLLMGVSSALEMPEVTVLSKNCKMLHGILESLTS</sequence>
<accession>A0A086J096</accession>
<organism evidence="2 3">
    <name type="scientific">Nematocida ausubeli (strain ATCC PRA-371 / ERTm2)</name>
    <name type="common">Nematode killer fungus</name>
    <dbReference type="NCBI Taxonomy" id="1913371"/>
    <lineage>
        <taxon>Eukaryota</taxon>
        <taxon>Fungi</taxon>
        <taxon>Fungi incertae sedis</taxon>
        <taxon>Microsporidia</taxon>
        <taxon>Nematocida</taxon>
    </lineage>
</organism>
<comment type="caution">
    <text evidence="2">The sequence shown here is derived from an EMBL/GenBank/DDBJ whole genome shotgun (WGS) entry which is preliminary data.</text>
</comment>
<dbReference type="HOGENOM" id="CLU_1200114_0_0_1"/>
<name>A0A086J096_NEMA1</name>
<dbReference type="RefSeq" id="XP_052904119.1">
    <property type="nucleotide sequence ID" value="XM_053049948.1"/>
</dbReference>
<dbReference type="Proteomes" id="UP000054524">
    <property type="component" value="Unassembled WGS sequence"/>
</dbReference>
<reference evidence="2 3" key="1">
    <citation type="journal article" date="2014" name="Genome Announc.">
        <title>Genome Sequence of the Microsporidian Species Nematocida sp1 Strain ERTm6 (ATCC PRA-372).</title>
        <authorList>
            <person name="Bakowski M.A."/>
            <person name="Priest M."/>
            <person name="Young S."/>
            <person name="Cuomo C.A."/>
            <person name="Troemel E.R."/>
        </authorList>
    </citation>
    <scope>NUCLEOTIDE SEQUENCE [LARGE SCALE GENOMIC DNA]</scope>
    <source>
        <strain evidence="2 3">ERTm6</strain>
    </source>
</reference>
<protein>
    <submittedName>
        <fullName evidence="2">Uncharacterized protein</fullName>
    </submittedName>
</protein>
<evidence type="ECO:0000313" key="2">
    <source>
        <dbReference type="EMBL" id="KFG25564.1"/>
    </source>
</evidence>
<keyword evidence="3" id="KW-1185">Reference proteome</keyword>
<feature type="region of interest" description="Disordered" evidence="1">
    <location>
        <begin position="1"/>
        <end position="20"/>
    </location>
</feature>
<gene>
    <name evidence="2" type="ORF">NESG_02343</name>
</gene>
<dbReference type="EMBL" id="AKIJ01000005">
    <property type="protein sequence ID" value="KFG25564.1"/>
    <property type="molecule type" value="Genomic_DNA"/>
</dbReference>
<proteinExistence type="predicted"/>
<dbReference type="GeneID" id="77677316"/>